<accession>A0A942UHF2</accession>
<dbReference type="InterPro" id="IPR012854">
    <property type="entry name" value="Cu_amine_oxidase-like_N"/>
</dbReference>
<protein>
    <recommendedName>
        <fullName evidence="1">Copper amine oxidase-like N-terminal domain-containing protein</fullName>
    </recommendedName>
</protein>
<proteinExistence type="predicted"/>
<name>A0A942UHF2_9BACI</name>
<organism evidence="2 3">
    <name type="scientific">Lederbergia citrea</name>
    <dbReference type="NCBI Taxonomy" id="2833581"/>
    <lineage>
        <taxon>Bacteria</taxon>
        <taxon>Bacillati</taxon>
        <taxon>Bacillota</taxon>
        <taxon>Bacilli</taxon>
        <taxon>Bacillales</taxon>
        <taxon>Bacillaceae</taxon>
        <taxon>Lederbergia</taxon>
    </lineage>
</organism>
<reference evidence="2 3" key="1">
    <citation type="submission" date="2021-05" db="EMBL/GenBank/DDBJ databases">
        <title>Novel Bacillus species.</title>
        <authorList>
            <person name="Liu G."/>
        </authorList>
    </citation>
    <scope>NUCLEOTIDE SEQUENCE [LARGE SCALE GENOMIC DNA]</scope>
    <source>
        <strain evidence="2 3">FJAT-49682</strain>
    </source>
</reference>
<keyword evidence="3" id="KW-1185">Reference proteome</keyword>
<gene>
    <name evidence="2" type="ORF">KHA91_01935</name>
</gene>
<dbReference type="Pfam" id="PF07833">
    <property type="entry name" value="Cu_amine_oxidN1"/>
    <property type="match status" value="1"/>
</dbReference>
<sequence length="467" mass="53565">MKKTSFFLFIFLLCLTSSLLFYQWKGYSSQTEDSFQNTKQKVSISQVANAFRVEQTISDIPAGKYAISLPKKAKEITCYFADDQVCDLKEAKRFTLNIEEGKVHFTYLLPAQSNLKSILLRNWTVHIEDLPIVSTRVQLSDSRWRKGSWVSDGNLLGMKKMALLDYYVFEKTGDAPVLFWQQEALNKTKVNDRLTVFANADVDKAINLIDVKKNKGKNYSVVITSLHEEVDEDTFMLVNSKNKLNTIYEKIAITEIENSLIFPDREKWLIGIISSAIFKKPVGEQKAKNMYLELTNKLSAAQLDDWLNKIILSQEEPLDSIKMDEVLEETTGFKSHFFALNADIGTPLEPFLLVDPRYVYVDGIKTEEALIVHEDGKSFLALEPLLKSLQYKTQVISNQNGLKAEKGLIKYRFYPNKRIFELNGQQYGMQQAPIVRIGKDLYIDIIFINILLNAQVIDDENEIKINQ</sequence>
<evidence type="ECO:0000259" key="1">
    <source>
        <dbReference type="Pfam" id="PF07833"/>
    </source>
</evidence>
<evidence type="ECO:0000313" key="2">
    <source>
        <dbReference type="EMBL" id="MBS4221515.1"/>
    </source>
</evidence>
<dbReference type="RefSeq" id="WP_213096532.1">
    <property type="nucleotide sequence ID" value="NZ_JAGYPH010000001.1"/>
</dbReference>
<dbReference type="AlphaFoldDB" id="A0A942UHF2"/>
<evidence type="ECO:0000313" key="3">
    <source>
        <dbReference type="Proteomes" id="UP000676456"/>
    </source>
</evidence>
<dbReference type="Proteomes" id="UP000676456">
    <property type="component" value="Unassembled WGS sequence"/>
</dbReference>
<dbReference type="EMBL" id="JAGYPN010000001">
    <property type="protein sequence ID" value="MBS4221515.1"/>
    <property type="molecule type" value="Genomic_DNA"/>
</dbReference>
<feature type="domain" description="Copper amine oxidase-like N-terminal" evidence="1">
    <location>
        <begin position="367"/>
        <end position="463"/>
    </location>
</feature>
<comment type="caution">
    <text evidence="2">The sequence shown here is derived from an EMBL/GenBank/DDBJ whole genome shotgun (WGS) entry which is preliminary data.</text>
</comment>